<name>A0ABT7P931_MYCIT</name>
<keyword evidence="2" id="KW-1185">Reference proteome</keyword>
<dbReference type="Proteomes" id="UP001529272">
    <property type="component" value="Unassembled WGS sequence"/>
</dbReference>
<organism evidence="1 2">
    <name type="scientific">Mycobacterium intracellulare subsp. chimaera</name>
    <dbReference type="NCBI Taxonomy" id="222805"/>
    <lineage>
        <taxon>Bacteria</taxon>
        <taxon>Bacillati</taxon>
        <taxon>Actinomycetota</taxon>
        <taxon>Actinomycetes</taxon>
        <taxon>Mycobacteriales</taxon>
        <taxon>Mycobacteriaceae</taxon>
        <taxon>Mycobacterium</taxon>
        <taxon>Mycobacterium avium complex (MAC)</taxon>
    </lineage>
</organism>
<reference evidence="2" key="1">
    <citation type="submission" date="2023-06" db="EMBL/GenBank/DDBJ databases">
        <title>Itaconate inhibition of nontuberculous mycobacteria.</title>
        <authorList>
            <person name="Spilker T."/>
        </authorList>
    </citation>
    <scope>NUCLEOTIDE SEQUENCE [LARGE SCALE GENOMIC DNA]</scope>
    <source>
        <strain evidence="2">FLAC1071</strain>
    </source>
</reference>
<proteinExistence type="predicted"/>
<dbReference type="EMBL" id="JASZZX010000047">
    <property type="protein sequence ID" value="MDM3929800.1"/>
    <property type="molecule type" value="Genomic_DNA"/>
</dbReference>
<protein>
    <submittedName>
        <fullName evidence="1">Uncharacterized protein</fullName>
    </submittedName>
</protein>
<sequence length="79" mass="9024">MSAASASQIDELAITQVAVDGMRMHLRGRDRDEAIRRMHGRIDVDIIAWRLYTTTRTVQRVMARTRQPATNYQPLEIAA</sequence>
<evidence type="ECO:0000313" key="1">
    <source>
        <dbReference type="EMBL" id="MDM3929800.1"/>
    </source>
</evidence>
<evidence type="ECO:0000313" key="2">
    <source>
        <dbReference type="Proteomes" id="UP001529272"/>
    </source>
</evidence>
<reference evidence="1 2" key="2">
    <citation type="submission" date="2023-06" db="EMBL/GenBank/DDBJ databases">
        <title>Itaconate inhibition of nontuberculous mycobacteria.</title>
        <authorList>
            <person name="Breen P."/>
            <person name="Zimbric M."/>
            <person name="Caverly L."/>
        </authorList>
    </citation>
    <scope>NUCLEOTIDE SEQUENCE [LARGE SCALE GENOMIC DNA]</scope>
    <source>
        <strain evidence="1 2">FLAC1071</strain>
    </source>
</reference>
<accession>A0ABT7P931</accession>
<dbReference type="RefSeq" id="WP_095794379.1">
    <property type="nucleotide sequence ID" value="NZ_JASZZX010000047.1"/>
</dbReference>
<gene>
    <name evidence="1" type="ORF">QRB35_27865</name>
</gene>
<comment type="caution">
    <text evidence="1">The sequence shown here is derived from an EMBL/GenBank/DDBJ whole genome shotgun (WGS) entry which is preliminary data.</text>
</comment>